<dbReference type="SUPFAM" id="SSF63999">
    <property type="entry name" value="Thiamin pyrophosphokinase, catalytic domain"/>
    <property type="match status" value="1"/>
</dbReference>
<dbReference type="InterPro" id="IPR007373">
    <property type="entry name" value="Thiamin_PyroPKinase_B1-bd"/>
</dbReference>
<name>A0A229UND4_9BACL</name>
<dbReference type="AlphaFoldDB" id="A0A229UND4"/>
<dbReference type="RefSeq" id="WP_094016356.1">
    <property type="nucleotide sequence ID" value="NZ_NMQW01000025.1"/>
</dbReference>
<organism evidence="7 8">
    <name type="scientific">Paenibacillus rigui</name>
    <dbReference type="NCBI Taxonomy" id="554312"/>
    <lineage>
        <taxon>Bacteria</taxon>
        <taxon>Bacillati</taxon>
        <taxon>Bacillota</taxon>
        <taxon>Bacilli</taxon>
        <taxon>Bacillales</taxon>
        <taxon>Paenibacillaceae</taxon>
        <taxon>Paenibacillus</taxon>
    </lineage>
</organism>
<keyword evidence="3 7" id="KW-0418">Kinase</keyword>
<dbReference type="NCBIfam" id="TIGR01378">
    <property type="entry name" value="thi_PPkinase"/>
    <property type="match status" value="1"/>
</dbReference>
<keyword evidence="2" id="KW-0547">Nucleotide-binding</keyword>
<sequence length="220" mass="23737">MSHPRIVIYSGGTLGSWALPYADGADLLVGADRGALFMLRHGLKPDIALGDFDSVSADELVEIERHSTLFQSCDPIDKDYTDTELAFAWALSQSPSEIIVCGGLGTRWDHSLANIHLLRQGLQAGVPCRMLDEHNEIMLIDQTRPLQLTAGTYPYVSLLPLTLDAAGITLQGFLYPLTDARLTIGQSLGISNVLTEPTGTITVKEGLLLVIQSGDPRPIG</sequence>
<dbReference type="OrthoDB" id="9804377at2"/>
<dbReference type="GO" id="GO:0006772">
    <property type="term" value="P:thiamine metabolic process"/>
    <property type="evidence" value="ECO:0007669"/>
    <property type="project" value="UniProtKB-UniRule"/>
</dbReference>
<evidence type="ECO:0000256" key="4">
    <source>
        <dbReference type="ARBA" id="ARBA00022840"/>
    </source>
</evidence>
<protein>
    <recommendedName>
        <fullName evidence="5">Thiamine diphosphokinase</fullName>
        <ecNumber evidence="5">2.7.6.2</ecNumber>
    </recommendedName>
</protein>
<evidence type="ECO:0000259" key="6">
    <source>
        <dbReference type="SMART" id="SM00983"/>
    </source>
</evidence>
<evidence type="ECO:0000313" key="7">
    <source>
        <dbReference type="EMBL" id="OXM84908.1"/>
    </source>
</evidence>
<gene>
    <name evidence="7" type="ORF">CF651_18575</name>
</gene>
<dbReference type="SMART" id="SM00983">
    <property type="entry name" value="TPK_B1_binding"/>
    <property type="match status" value="1"/>
</dbReference>
<accession>A0A229UND4</accession>
<dbReference type="Gene3D" id="3.40.50.10240">
    <property type="entry name" value="Thiamin pyrophosphokinase, catalytic domain"/>
    <property type="match status" value="1"/>
</dbReference>
<evidence type="ECO:0000256" key="5">
    <source>
        <dbReference type="NCBIfam" id="TIGR01378"/>
    </source>
</evidence>
<dbReference type="InterPro" id="IPR006282">
    <property type="entry name" value="Thi_PPkinase"/>
</dbReference>
<comment type="caution">
    <text evidence="7">The sequence shown here is derived from an EMBL/GenBank/DDBJ whole genome shotgun (WGS) entry which is preliminary data.</text>
</comment>
<dbReference type="GO" id="GO:0005524">
    <property type="term" value="F:ATP binding"/>
    <property type="evidence" value="ECO:0007669"/>
    <property type="project" value="UniProtKB-KW"/>
</dbReference>
<dbReference type="GO" id="GO:0009229">
    <property type="term" value="P:thiamine diphosphate biosynthetic process"/>
    <property type="evidence" value="ECO:0007669"/>
    <property type="project" value="InterPro"/>
</dbReference>
<dbReference type="InterPro" id="IPR036371">
    <property type="entry name" value="TPK_B1-bd_sf"/>
</dbReference>
<dbReference type="InterPro" id="IPR007371">
    <property type="entry name" value="TPK_catalytic"/>
</dbReference>
<proteinExistence type="predicted"/>
<evidence type="ECO:0000313" key="8">
    <source>
        <dbReference type="Proteomes" id="UP000215509"/>
    </source>
</evidence>
<dbReference type="PANTHER" id="PTHR41299">
    <property type="entry name" value="THIAMINE PYROPHOSPHOKINASE"/>
    <property type="match status" value="1"/>
</dbReference>
<dbReference type="CDD" id="cd07995">
    <property type="entry name" value="TPK"/>
    <property type="match status" value="1"/>
</dbReference>
<dbReference type="GO" id="GO:0030975">
    <property type="term" value="F:thiamine binding"/>
    <property type="evidence" value="ECO:0007669"/>
    <property type="project" value="InterPro"/>
</dbReference>
<evidence type="ECO:0000256" key="3">
    <source>
        <dbReference type="ARBA" id="ARBA00022777"/>
    </source>
</evidence>
<dbReference type="InterPro" id="IPR053149">
    <property type="entry name" value="TPK"/>
</dbReference>
<dbReference type="EMBL" id="NMQW01000025">
    <property type="protein sequence ID" value="OXM84908.1"/>
    <property type="molecule type" value="Genomic_DNA"/>
</dbReference>
<dbReference type="GO" id="GO:0004788">
    <property type="term" value="F:thiamine diphosphokinase activity"/>
    <property type="evidence" value="ECO:0007669"/>
    <property type="project" value="UniProtKB-UniRule"/>
</dbReference>
<dbReference type="SUPFAM" id="SSF63862">
    <property type="entry name" value="Thiamin pyrophosphokinase, substrate-binding domain"/>
    <property type="match status" value="1"/>
</dbReference>
<reference evidence="7 8" key="1">
    <citation type="submission" date="2017-07" db="EMBL/GenBank/DDBJ databases">
        <title>Genome sequencing and assembly of Paenibacillus rigui.</title>
        <authorList>
            <person name="Mayilraj S."/>
        </authorList>
    </citation>
    <scope>NUCLEOTIDE SEQUENCE [LARGE SCALE GENOMIC DNA]</scope>
    <source>
        <strain evidence="7 8">JCM 16352</strain>
    </source>
</reference>
<keyword evidence="8" id="KW-1185">Reference proteome</keyword>
<dbReference type="PANTHER" id="PTHR41299:SF1">
    <property type="entry name" value="THIAMINE PYROPHOSPHOKINASE"/>
    <property type="match status" value="1"/>
</dbReference>
<feature type="domain" description="Thiamin pyrophosphokinase thiamin-binding" evidence="6">
    <location>
        <begin position="151"/>
        <end position="209"/>
    </location>
</feature>
<evidence type="ECO:0000256" key="2">
    <source>
        <dbReference type="ARBA" id="ARBA00022741"/>
    </source>
</evidence>
<dbReference type="EC" id="2.7.6.2" evidence="5"/>
<dbReference type="Proteomes" id="UP000215509">
    <property type="component" value="Unassembled WGS sequence"/>
</dbReference>
<keyword evidence="1" id="KW-0808">Transferase</keyword>
<dbReference type="Pfam" id="PF04265">
    <property type="entry name" value="TPK_B1_binding"/>
    <property type="match status" value="1"/>
</dbReference>
<dbReference type="Pfam" id="PF04263">
    <property type="entry name" value="TPK_catalytic"/>
    <property type="match status" value="1"/>
</dbReference>
<dbReference type="InterPro" id="IPR036759">
    <property type="entry name" value="TPK_catalytic_sf"/>
</dbReference>
<keyword evidence="4" id="KW-0067">ATP-binding</keyword>
<evidence type="ECO:0000256" key="1">
    <source>
        <dbReference type="ARBA" id="ARBA00022679"/>
    </source>
</evidence>
<dbReference type="GO" id="GO:0016301">
    <property type="term" value="F:kinase activity"/>
    <property type="evidence" value="ECO:0007669"/>
    <property type="project" value="UniProtKB-KW"/>
</dbReference>